<dbReference type="PANTHER" id="PTHR43156:SF2">
    <property type="entry name" value="STAGE II SPORULATION PROTEIN E"/>
    <property type="match status" value="1"/>
</dbReference>
<name>A0AAC8TK85_9BACT</name>
<evidence type="ECO:0000259" key="4">
    <source>
        <dbReference type="PROSITE" id="PS50110"/>
    </source>
</evidence>
<reference evidence="5 7" key="1">
    <citation type="submission" date="2015-05" db="EMBL/GenBank/DDBJ databases">
        <title>Genome assembly of Archangium gephyra DSM 2261.</title>
        <authorList>
            <person name="Sharma G."/>
            <person name="Subramanian S."/>
        </authorList>
    </citation>
    <scope>NUCLEOTIDE SEQUENCE [LARGE SCALE GENOMIC DNA]</scope>
    <source>
        <strain evidence="5 7">DSM 2261</strain>
    </source>
</reference>
<dbReference type="InterPro" id="IPR011006">
    <property type="entry name" value="CheY-like_superfamily"/>
</dbReference>
<evidence type="ECO:0000256" key="2">
    <source>
        <dbReference type="PROSITE-ProRule" id="PRU00169"/>
    </source>
</evidence>
<dbReference type="InterPro" id="IPR052016">
    <property type="entry name" value="Bact_Sigma-Reg"/>
</dbReference>
<dbReference type="KEGG" id="age:AA314_09352"/>
<evidence type="ECO:0000313" key="7">
    <source>
        <dbReference type="Proteomes" id="UP000035579"/>
    </source>
</evidence>
<dbReference type="Gene3D" id="3.60.40.10">
    <property type="entry name" value="PPM-type phosphatase domain"/>
    <property type="match status" value="1"/>
</dbReference>
<dbReference type="SUPFAM" id="SSF52172">
    <property type="entry name" value="CheY-like"/>
    <property type="match status" value="1"/>
</dbReference>
<dbReference type="Gene3D" id="3.40.50.2300">
    <property type="match status" value="1"/>
</dbReference>
<reference evidence="6 8" key="2">
    <citation type="submission" date="2018-08" db="EMBL/GenBank/DDBJ databases">
        <title>Genomic Encyclopedia of Archaeal and Bacterial Type Strains, Phase II (KMG-II): from individual species to whole genera.</title>
        <authorList>
            <person name="Goeker M."/>
        </authorList>
    </citation>
    <scope>NUCLEOTIDE SEQUENCE [LARGE SCALE GENOMIC DNA]</scope>
    <source>
        <strain evidence="6 8">DSM 2261</strain>
    </source>
</reference>
<dbReference type="EMBL" id="CP011509">
    <property type="protein sequence ID" value="AKJ07726.1"/>
    <property type="molecule type" value="Genomic_DNA"/>
</dbReference>
<dbReference type="InterPro" id="IPR001932">
    <property type="entry name" value="PPM-type_phosphatase-like_dom"/>
</dbReference>
<keyword evidence="2" id="KW-0597">Phosphoprotein</keyword>
<organism evidence="5 7">
    <name type="scientific">Archangium gephyra</name>
    <dbReference type="NCBI Taxonomy" id="48"/>
    <lineage>
        <taxon>Bacteria</taxon>
        <taxon>Pseudomonadati</taxon>
        <taxon>Myxococcota</taxon>
        <taxon>Myxococcia</taxon>
        <taxon>Myxococcales</taxon>
        <taxon>Cystobacterineae</taxon>
        <taxon>Archangiaceae</taxon>
        <taxon>Archangium</taxon>
    </lineage>
</organism>
<dbReference type="CDD" id="cd19920">
    <property type="entry name" value="REC_PA4781-like"/>
    <property type="match status" value="1"/>
</dbReference>
<dbReference type="EMBL" id="QUMU01000007">
    <property type="protein sequence ID" value="REG29479.1"/>
    <property type="molecule type" value="Genomic_DNA"/>
</dbReference>
<dbReference type="Proteomes" id="UP000035579">
    <property type="component" value="Chromosome"/>
</dbReference>
<dbReference type="InterPro" id="IPR036457">
    <property type="entry name" value="PPM-type-like_dom_sf"/>
</dbReference>
<dbReference type="GO" id="GO:0016791">
    <property type="term" value="F:phosphatase activity"/>
    <property type="evidence" value="ECO:0007669"/>
    <property type="project" value="TreeGrafter"/>
</dbReference>
<dbReference type="AlphaFoldDB" id="A0AAC8TK85"/>
<keyword evidence="1" id="KW-0378">Hydrolase</keyword>
<dbReference type="SMART" id="SM00448">
    <property type="entry name" value="REC"/>
    <property type="match status" value="1"/>
</dbReference>
<dbReference type="SMART" id="SM00331">
    <property type="entry name" value="PP2C_SIG"/>
    <property type="match status" value="1"/>
</dbReference>
<dbReference type="PROSITE" id="PS50110">
    <property type="entry name" value="RESPONSE_REGULATORY"/>
    <property type="match status" value="1"/>
</dbReference>
<evidence type="ECO:0000313" key="8">
    <source>
        <dbReference type="Proteomes" id="UP000256345"/>
    </source>
</evidence>
<keyword evidence="8" id="KW-1185">Reference proteome</keyword>
<feature type="region of interest" description="Disordered" evidence="3">
    <location>
        <begin position="1"/>
        <end position="34"/>
    </location>
</feature>
<dbReference type="PANTHER" id="PTHR43156">
    <property type="entry name" value="STAGE II SPORULATION PROTEIN E-RELATED"/>
    <property type="match status" value="1"/>
</dbReference>
<dbReference type="InterPro" id="IPR001789">
    <property type="entry name" value="Sig_transdc_resp-reg_receiver"/>
</dbReference>
<dbReference type="SUPFAM" id="SSF81606">
    <property type="entry name" value="PP2C-like"/>
    <property type="match status" value="1"/>
</dbReference>
<evidence type="ECO:0000256" key="1">
    <source>
        <dbReference type="ARBA" id="ARBA00022801"/>
    </source>
</evidence>
<accession>A0AAC8TK85</accession>
<feature type="domain" description="Response regulatory" evidence="4">
    <location>
        <begin position="36"/>
        <end position="152"/>
    </location>
</feature>
<proteinExistence type="predicted"/>
<dbReference type="Proteomes" id="UP000256345">
    <property type="component" value="Unassembled WGS sequence"/>
</dbReference>
<evidence type="ECO:0000256" key="3">
    <source>
        <dbReference type="SAM" id="MobiDB-lite"/>
    </source>
</evidence>
<dbReference type="Pfam" id="PF00072">
    <property type="entry name" value="Response_reg"/>
    <property type="match status" value="1"/>
</dbReference>
<dbReference type="GO" id="GO:0000160">
    <property type="term" value="P:phosphorelay signal transduction system"/>
    <property type="evidence" value="ECO:0007669"/>
    <property type="project" value="InterPro"/>
</dbReference>
<protein>
    <submittedName>
        <fullName evidence="5">Serine phosphatase RsbU, regulator of sigma subunit</fullName>
    </submittedName>
    <submittedName>
        <fullName evidence="6">Sigma-B regulation protein RsbU (Phosphoserine phosphatase)</fullName>
    </submittedName>
</protein>
<sequence>MEAPLPGEDGAMNGSGGERNPGAPDRPPAEGEGRRRVLVVDDTFLNRRVLRAMLRLDGHEVLEAEDGRQALELARAERPDLVLLDVMMPVMDGYAACAELKKDPLLADTPIIFLSSKDEPEAKVRGLRLGAADYIAKPFNAEEVRARVSTHLELRQLTRSLKRLNGELLAKQARLEEDLRAAADIQRALLPRSRQPLPGFSVAWRFVPSSMVGGDIFNVHGLEGTCAAVYMLDVSGHGVPSAMVTVSVARALSPDGGVVLRGGVATPREVMRELEREYPFERFERFFTVSYLVVDTGSGHVRYTSAAHPPPLLVPREGPARVLPEGGALIGMGLVDTLEEGEVVLSPGDRVVLYTDGAFELTDPDGTQYGLERLYELIVRHRHLDVEGLCDRVLQTLHDYRRGAPAEDDITLLVLEYRGTEGAH</sequence>
<dbReference type="Pfam" id="PF07228">
    <property type="entry name" value="SpoIIE"/>
    <property type="match status" value="1"/>
</dbReference>
<evidence type="ECO:0000313" key="5">
    <source>
        <dbReference type="EMBL" id="AKJ07726.1"/>
    </source>
</evidence>
<feature type="modified residue" description="4-aspartylphosphate" evidence="2">
    <location>
        <position position="85"/>
    </location>
</feature>
<gene>
    <name evidence="5" type="ORF">AA314_09352</name>
    <name evidence="6" type="ORF">ATI61_107175</name>
</gene>
<evidence type="ECO:0000313" key="6">
    <source>
        <dbReference type="EMBL" id="REG29479.1"/>
    </source>
</evidence>